<dbReference type="Proteomes" id="UP000321797">
    <property type="component" value="Unassembled WGS sequence"/>
</dbReference>
<name>A0A5C7XY93_9MYCO</name>
<comment type="caution">
    <text evidence="1">The sequence shown here is derived from an EMBL/GenBank/DDBJ whole genome shotgun (WGS) entry which is preliminary data.</text>
</comment>
<evidence type="ECO:0000313" key="2">
    <source>
        <dbReference type="Proteomes" id="UP000321797"/>
    </source>
</evidence>
<accession>A0A5C7XY93</accession>
<sequence length="103" mass="11033">MNVDQDDIIEQTASLNEGSLDAAVPIVTVMCRAYVRGNGFNNGQPNDELAAVITTAAARLAANPSGFPNDKTAGEFSQSLRGAFGGWTLAEQFVLNRYRVRAQ</sequence>
<dbReference type="EMBL" id="SSGD01000088">
    <property type="protein sequence ID" value="TXI54306.1"/>
    <property type="molecule type" value="Genomic_DNA"/>
</dbReference>
<dbReference type="RefSeq" id="WP_276761650.1">
    <property type="nucleotide sequence ID" value="NZ_SSGD01000088.1"/>
</dbReference>
<proteinExistence type="predicted"/>
<protein>
    <submittedName>
        <fullName evidence="1">Uncharacterized protein</fullName>
    </submittedName>
</protein>
<evidence type="ECO:0000313" key="1">
    <source>
        <dbReference type="EMBL" id="TXI54306.1"/>
    </source>
</evidence>
<organism evidence="1 2">
    <name type="scientific">Mycolicibacter arupensis</name>
    <dbReference type="NCBI Taxonomy" id="342002"/>
    <lineage>
        <taxon>Bacteria</taxon>
        <taxon>Bacillati</taxon>
        <taxon>Actinomycetota</taxon>
        <taxon>Actinomycetes</taxon>
        <taxon>Mycobacteriales</taxon>
        <taxon>Mycobacteriaceae</taxon>
        <taxon>Mycolicibacter</taxon>
    </lineage>
</organism>
<dbReference type="AlphaFoldDB" id="A0A5C7XY93"/>
<reference evidence="1 2" key="1">
    <citation type="submission" date="2018-09" db="EMBL/GenBank/DDBJ databases">
        <title>Metagenome Assembled Genomes from an Advanced Water Purification Facility.</title>
        <authorList>
            <person name="Stamps B.W."/>
            <person name="Spear J.R."/>
        </authorList>
    </citation>
    <scope>NUCLEOTIDE SEQUENCE [LARGE SCALE GENOMIC DNA]</scope>
    <source>
        <strain evidence="1">Bin_29_2</strain>
    </source>
</reference>
<gene>
    <name evidence="1" type="ORF">E6Q54_15135</name>
</gene>